<sequence>MALRTLQLYRNQEFIQECLSKFCSHTRTHSLKNPMIIGNSRQYASVSKMITPLQEAKRFMKDCLLAVGASEENAETVSCNLLEADYRGHYSHGMNRLEMYIRDIQNGTTDAKIKPEILNETVATALLDGKNGLGAVVGKCAMEIAINKAKDVGIGFVIARGSNHYGIAGIYALQAIEEGLIGFSVTNTSPLMTPTRAKQAALGTNPLTLGAPAKNGDSFLLDMATTAVALGKIEIAKRKREPIPEGWALNEEGIPESNPTIAYTNAKLMPLGGTELNSGYKGYGLGMLVEIFCGILSGSCYGPHIRRWGSSHEIANLGQAFMAINPKVFAPGFEDRLQDLITYLREMEPVDKNKPILVHGDKEKMHMAMVDQEGGLRYVANQHKTNDLLAKEFKVASMVSKTID</sequence>
<accession>A0ABD1EGI7</accession>
<comment type="caution">
    <text evidence="3">The sequence shown here is derived from an EMBL/GenBank/DDBJ whole genome shotgun (WGS) entry which is preliminary data.</text>
</comment>
<comment type="similarity">
    <text evidence="1">Belongs to the LDH2/MDH2 oxidoreductase family.</text>
</comment>
<evidence type="ECO:0000256" key="2">
    <source>
        <dbReference type="ARBA" id="ARBA00023002"/>
    </source>
</evidence>
<evidence type="ECO:0000313" key="3">
    <source>
        <dbReference type="EMBL" id="KAL1493812.1"/>
    </source>
</evidence>
<dbReference type="GO" id="GO:0016491">
    <property type="term" value="F:oxidoreductase activity"/>
    <property type="evidence" value="ECO:0007669"/>
    <property type="project" value="UniProtKB-KW"/>
</dbReference>
<keyword evidence="2" id="KW-0560">Oxidoreductase</keyword>
<evidence type="ECO:0000256" key="1">
    <source>
        <dbReference type="ARBA" id="ARBA00006056"/>
    </source>
</evidence>
<protein>
    <recommendedName>
        <fullName evidence="5">Malate dehydrogenase</fullName>
    </recommendedName>
</protein>
<dbReference type="Pfam" id="PF02615">
    <property type="entry name" value="Ldh_2"/>
    <property type="match status" value="1"/>
</dbReference>
<dbReference type="InterPro" id="IPR036111">
    <property type="entry name" value="Mal/L-sulfo/L-lacto_DH-like_sf"/>
</dbReference>
<evidence type="ECO:0000313" key="4">
    <source>
        <dbReference type="Proteomes" id="UP001566132"/>
    </source>
</evidence>
<dbReference type="InterPro" id="IPR043144">
    <property type="entry name" value="Mal/L-sulf/L-lact_DH-like_ah"/>
</dbReference>
<evidence type="ECO:0008006" key="5">
    <source>
        <dbReference type="Google" id="ProtNLM"/>
    </source>
</evidence>
<gene>
    <name evidence="3" type="ORF">ABEB36_009499</name>
</gene>
<reference evidence="3 4" key="1">
    <citation type="submission" date="2024-05" db="EMBL/GenBank/DDBJ databases">
        <title>Genetic variation in Jamaican populations of the coffee berry borer (Hypothenemus hampei).</title>
        <authorList>
            <person name="Errbii M."/>
            <person name="Myrie A."/>
        </authorList>
    </citation>
    <scope>NUCLEOTIDE SEQUENCE [LARGE SCALE GENOMIC DNA]</scope>
    <source>
        <strain evidence="3">JA-Hopewell-2020-01-JO</strain>
        <tissue evidence="3">Whole body</tissue>
    </source>
</reference>
<dbReference type="AlphaFoldDB" id="A0ABD1EGI7"/>
<proteinExistence type="inferred from homology"/>
<dbReference type="Proteomes" id="UP001566132">
    <property type="component" value="Unassembled WGS sequence"/>
</dbReference>
<dbReference type="EMBL" id="JBDJPC010000007">
    <property type="protein sequence ID" value="KAL1493812.1"/>
    <property type="molecule type" value="Genomic_DNA"/>
</dbReference>
<name>A0ABD1EGI7_HYPHA</name>
<dbReference type="Gene3D" id="3.30.1370.60">
    <property type="entry name" value="Hypothetical oxidoreductase yiak, domain 2"/>
    <property type="match status" value="1"/>
</dbReference>
<dbReference type="SUPFAM" id="SSF89733">
    <property type="entry name" value="L-sulfolactate dehydrogenase-like"/>
    <property type="match status" value="1"/>
</dbReference>
<dbReference type="Gene3D" id="1.10.1530.10">
    <property type="match status" value="1"/>
</dbReference>
<keyword evidence="4" id="KW-1185">Reference proteome</keyword>
<dbReference type="PANTHER" id="PTHR11091:SF0">
    <property type="entry name" value="MALATE DEHYDROGENASE"/>
    <property type="match status" value="1"/>
</dbReference>
<organism evidence="3 4">
    <name type="scientific">Hypothenemus hampei</name>
    <name type="common">Coffee berry borer</name>
    <dbReference type="NCBI Taxonomy" id="57062"/>
    <lineage>
        <taxon>Eukaryota</taxon>
        <taxon>Metazoa</taxon>
        <taxon>Ecdysozoa</taxon>
        <taxon>Arthropoda</taxon>
        <taxon>Hexapoda</taxon>
        <taxon>Insecta</taxon>
        <taxon>Pterygota</taxon>
        <taxon>Neoptera</taxon>
        <taxon>Endopterygota</taxon>
        <taxon>Coleoptera</taxon>
        <taxon>Polyphaga</taxon>
        <taxon>Cucujiformia</taxon>
        <taxon>Curculionidae</taxon>
        <taxon>Scolytinae</taxon>
        <taxon>Hypothenemus</taxon>
    </lineage>
</organism>
<dbReference type="InterPro" id="IPR043143">
    <property type="entry name" value="Mal/L-sulf/L-lact_DH-like_NADP"/>
</dbReference>
<dbReference type="PANTHER" id="PTHR11091">
    <property type="entry name" value="OXIDOREDUCTASE-RELATED"/>
    <property type="match status" value="1"/>
</dbReference>
<dbReference type="InterPro" id="IPR003767">
    <property type="entry name" value="Malate/L-lactate_DH-like"/>
</dbReference>